<organism evidence="1 2">
    <name type="scientific">Mucilaginibacter gynuensis</name>
    <dbReference type="NCBI Taxonomy" id="1302236"/>
    <lineage>
        <taxon>Bacteria</taxon>
        <taxon>Pseudomonadati</taxon>
        <taxon>Bacteroidota</taxon>
        <taxon>Sphingobacteriia</taxon>
        <taxon>Sphingobacteriales</taxon>
        <taxon>Sphingobacteriaceae</taxon>
        <taxon>Mucilaginibacter</taxon>
    </lineage>
</organism>
<dbReference type="Proteomes" id="UP001500582">
    <property type="component" value="Unassembled WGS sequence"/>
</dbReference>
<protein>
    <recommendedName>
        <fullName evidence="3">Quorum-sensing-regulated virulence factor</fullName>
    </recommendedName>
</protein>
<accession>A0ABP8HG86</accession>
<keyword evidence="2" id="KW-1185">Reference proteome</keyword>
<dbReference type="InterPro" id="IPR024530">
    <property type="entry name" value="QSregVF_b"/>
</dbReference>
<dbReference type="EMBL" id="BAABFT010000021">
    <property type="protein sequence ID" value="GAA4338725.1"/>
    <property type="molecule type" value="Genomic_DNA"/>
</dbReference>
<gene>
    <name evidence="1" type="ORF">GCM10023149_48890</name>
</gene>
<dbReference type="Pfam" id="PF12843">
    <property type="entry name" value="QSregVF_b"/>
    <property type="match status" value="1"/>
</dbReference>
<proteinExistence type="predicted"/>
<reference evidence="2" key="1">
    <citation type="journal article" date="2019" name="Int. J. Syst. Evol. Microbiol.">
        <title>The Global Catalogue of Microorganisms (GCM) 10K type strain sequencing project: providing services to taxonomists for standard genome sequencing and annotation.</title>
        <authorList>
            <consortium name="The Broad Institute Genomics Platform"/>
            <consortium name="The Broad Institute Genome Sequencing Center for Infectious Disease"/>
            <person name="Wu L."/>
            <person name="Ma J."/>
        </authorList>
    </citation>
    <scope>NUCLEOTIDE SEQUENCE [LARGE SCALE GENOMIC DNA]</scope>
    <source>
        <strain evidence="2">JCM 17705</strain>
    </source>
</reference>
<name>A0ABP8HG86_9SPHI</name>
<evidence type="ECO:0000313" key="2">
    <source>
        <dbReference type="Proteomes" id="UP001500582"/>
    </source>
</evidence>
<evidence type="ECO:0000313" key="1">
    <source>
        <dbReference type="EMBL" id="GAA4338725.1"/>
    </source>
</evidence>
<comment type="caution">
    <text evidence="1">The sequence shown here is derived from an EMBL/GenBank/DDBJ whole genome shotgun (WGS) entry which is preliminary data.</text>
</comment>
<dbReference type="RefSeq" id="WP_345213840.1">
    <property type="nucleotide sequence ID" value="NZ_BAABFT010000021.1"/>
</dbReference>
<sequence>MEPDVFTDKSLMPFGQYKGQRLIDVPASYLIWLYRNERAGKLKTYIQDNFDALLKETNKSKK</sequence>
<evidence type="ECO:0008006" key="3">
    <source>
        <dbReference type="Google" id="ProtNLM"/>
    </source>
</evidence>